<sequence>MTDKPWRLNQLGAMADEWIAEREMFLSSMHVYLQNHLQHFPLAEAEPSSDDAYAAELAAIGDRLCQFTRALDGMPWYQLRSRERLAEYRQSTEATFGSPAMADAQRMAALAPPAWAAAAHDALRRGIGLQHHILQVLRDMPGHFDMGVFFFFRRLISQIKYLMYPVRNHIPAWQRYWLLDEADVATCEPDDTHPDSGIHRYDIDDHRGVYSAYVPEYYQPDQPWPLILSMHGGSGNDEDFLWTWLKYAKSRGYLLISAKSFGPTWHAWDIDSVLLILDDMQARYHVDPNRVLLTGLSDGGSFGYEVGFMHPGRFAGLAVVAGILRPHHRDPQASRLPVYIAHGEQDQLFPINFIRAVQRNLSEWGHDIHYHEIPDFGHAYPSGENGMILDWFEAHTAAA</sequence>
<evidence type="ECO:0000313" key="4">
    <source>
        <dbReference type="EMBL" id="ETX02139.1"/>
    </source>
</evidence>
<dbReference type="GO" id="GO:0016787">
    <property type="term" value="F:hydrolase activity"/>
    <property type="evidence" value="ECO:0007669"/>
    <property type="project" value="UniProtKB-KW"/>
</dbReference>
<evidence type="ECO:0000256" key="2">
    <source>
        <dbReference type="ARBA" id="ARBA00022801"/>
    </source>
</evidence>
<name>W4LVJ0_ENTF1</name>
<dbReference type="Pfam" id="PF02230">
    <property type="entry name" value="Abhydrolase_2"/>
    <property type="match status" value="1"/>
</dbReference>
<proteinExistence type="predicted"/>
<keyword evidence="5" id="KW-1185">Reference proteome</keyword>
<dbReference type="SUPFAM" id="SSF53474">
    <property type="entry name" value="alpha/beta-Hydrolases"/>
    <property type="match status" value="1"/>
</dbReference>
<dbReference type="PANTHER" id="PTHR43037">
    <property type="entry name" value="UNNAMED PRODUCT-RELATED"/>
    <property type="match status" value="1"/>
</dbReference>
<organism evidence="4 5">
    <name type="scientific">Entotheonella factor</name>
    <dbReference type="NCBI Taxonomy" id="1429438"/>
    <lineage>
        <taxon>Bacteria</taxon>
        <taxon>Pseudomonadati</taxon>
        <taxon>Nitrospinota/Tectimicrobiota group</taxon>
        <taxon>Candidatus Tectimicrobiota</taxon>
        <taxon>Candidatus Entotheonellia</taxon>
        <taxon>Candidatus Entotheonellales</taxon>
        <taxon>Candidatus Entotheonellaceae</taxon>
        <taxon>Candidatus Entotheonella</taxon>
    </lineage>
</organism>
<dbReference type="EMBL" id="AZHW01000173">
    <property type="protein sequence ID" value="ETX02139.1"/>
    <property type="molecule type" value="Genomic_DNA"/>
</dbReference>
<comment type="caution">
    <text evidence="4">The sequence shown here is derived from an EMBL/GenBank/DDBJ whole genome shotgun (WGS) entry which is preliminary data.</text>
</comment>
<dbReference type="PANTHER" id="PTHR43037:SF5">
    <property type="entry name" value="FERULOYL ESTERASE"/>
    <property type="match status" value="1"/>
</dbReference>
<keyword evidence="1" id="KW-0732">Signal</keyword>
<keyword evidence="2" id="KW-0378">Hydrolase</keyword>
<accession>W4LVJ0</accession>
<dbReference type="Proteomes" id="UP000019141">
    <property type="component" value="Unassembled WGS sequence"/>
</dbReference>
<evidence type="ECO:0000256" key="1">
    <source>
        <dbReference type="ARBA" id="ARBA00022729"/>
    </source>
</evidence>
<evidence type="ECO:0000313" key="5">
    <source>
        <dbReference type="Proteomes" id="UP000019141"/>
    </source>
</evidence>
<gene>
    <name evidence="4" type="ORF">ETSY1_04605</name>
</gene>
<dbReference type="InterPro" id="IPR050955">
    <property type="entry name" value="Plant_Biomass_Hydrol_Est"/>
</dbReference>
<dbReference type="Gene3D" id="3.40.50.1820">
    <property type="entry name" value="alpha/beta hydrolase"/>
    <property type="match status" value="1"/>
</dbReference>
<dbReference type="HOGENOM" id="CLU_690168_0_0_7"/>
<dbReference type="InterPro" id="IPR029058">
    <property type="entry name" value="AB_hydrolase_fold"/>
</dbReference>
<protein>
    <recommendedName>
        <fullName evidence="3">Phospholipase/carboxylesterase/thioesterase domain-containing protein</fullName>
    </recommendedName>
</protein>
<feature type="domain" description="Phospholipase/carboxylesterase/thioesterase" evidence="3">
    <location>
        <begin position="282"/>
        <end position="384"/>
    </location>
</feature>
<reference evidence="4 5" key="1">
    <citation type="journal article" date="2014" name="Nature">
        <title>An environmental bacterial taxon with a large and distinct metabolic repertoire.</title>
        <authorList>
            <person name="Wilson M.C."/>
            <person name="Mori T."/>
            <person name="Ruckert C."/>
            <person name="Uria A.R."/>
            <person name="Helf M.J."/>
            <person name="Takada K."/>
            <person name="Gernert C."/>
            <person name="Steffens U.A."/>
            <person name="Heycke N."/>
            <person name="Schmitt S."/>
            <person name="Rinke C."/>
            <person name="Helfrich E.J."/>
            <person name="Brachmann A.O."/>
            <person name="Gurgui C."/>
            <person name="Wakimoto T."/>
            <person name="Kracht M."/>
            <person name="Crusemann M."/>
            <person name="Hentschel U."/>
            <person name="Abe I."/>
            <person name="Matsunaga S."/>
            <person name="Kalinowski J."/>
            <person name="Takeyama H."/>
            <person name="Piel J."/>
        </authorList>
    </citation>
    <scope>NUCLEOTIDE SEQUENCE [LARGE SCALE GENOMIC DNA]</scope>
    <source>
        <strain evidence="5">TSY1</strain>
    </source>
</reference>
<evidence type="ECO:0000259" key="3">
    <source>
        <dbReference type="Pfam" id="PF02230"/>
    </source>
</evidence>
<dbReference type="InterPro" id="IPR003140">
    <property type="entry name" value="PLipase/COase/thioEstase"/>
</dbReference>
<dbReference type="AlphaFoldDB" id="W4LVJ0"/>